<evidence type="ECO:0000313" key="4">
    <source>
        <dbReference type="Proteomes" id="UP001189429"/>
    </source>
</evidence>
<feature type="region of interest" description="Disordered" evidence="1">
    <location>
        <begin position="106"/>
        <end position="148"/>
    </location>
</feature>
<dbReference type="EMBL" id="CAUYUJ010000206">
    <property type="protein sequence ID" value="CAK0789258.1"/>
    <property type="molecule type" value="Genomic_DNA"/>
</dbReference>
<evidence type="ECO:0000313" key="3">
    <source>
        <dbReference type="EMBL" id="CAK0789258.1"/>
    </source>
</evidence>
<reference evidence="3" key="1">
    <citation type="submission" date="2023-10" db="EMBL/GenBank/DDBJ databases">
        <authorList>
            <person name="Chen Y."/>
            <person name="Shah S."/>
            <person name="Dougan E. K."/>
            <person name="Thang M."/>
            <person name="Chan C."/>
        </authorList>
    </citation>
    <scope>NUCLEOTIDE SEQUENCE [LARGE SCALE GENOMIC DNA]</scope>
</reference>
<evidence type="ECO:0000256" key="2">
    <source>
        <dbReference type="SAM" id="SignalP"/>
    </source>
</evidence>
<keyword evidence="2" id="KW-0732">Signal</keyword>
<evidence type="ECO:0000256" key="1">
    <source>
        <dbReference type="SAM" id="MobiDB-lite"/>
    </source>
</evidence>
<name>A0ABN9P9G8_9DINO</name>
<dbReference type="Proteomes" id="UP001189429">
    <property type="component" value="Unassembled WGS sequence"/>
</dbReference>
<organism evidence="3 4">
    <name type="scientific">Prorocentrum cordatum</name>
    <dbReference type="NCBI Taxonomy" id="2364126"/>
    <lineage>
        <taxon>Eukaryota</taxon>
        <taxon>Sar</taxon>
        <taxon>Alveolata</taxon>
        <taxon>Dinophyceae</taxon>
        <taxon>Prorocentrales</taxon>
        <taxon>Prorocentraceae</taxon>
        <taxon>Prorocentrum</taxon>
    </lineage>
</organism>
<sequence length="278" mass="28786">MAAVLPLVGEQVALLAPLVQAAAAGAAEGGGGRQVVAAAVASALRVGASLLAPRLASEVDEEVAAREQLGRPHLTEMVRAGREGVVARPSGASRAFRGWAQHADFGAGPQAVPTTAAEARRRARGRRRGAGGAASAPTTDDLEDEKEELQEKVSVHPCAQPMGELMKKDLMCAPGCQATLEVRAVGSAIDELVLENTRLFMGETKRDSEKLVVKDSKEKRLPLTVSAAKQMVLGTACAVKMLEPQLAEARSAHEAACRAVLGAGFVSSQLFGNGEAGP</sequence>
<accession>A0ABN9P9G8</accession>
<dbReference type="InterPro" id="IPR036043">
    <property type="entry name" value="Phosphoglycerate_kinase_sf"/>
</dbReference>
<feature type="signal peptide" evidence="2">
    <location>
        <begin position="1"/>
        <end position="21"/>
    </location>
</feature>
<gene>
    <name evidence="3" type="ORF">PCOR1329_LOCUS884</name>
</gene>
<protein>
    <submittedName>
        <fullName evidence="3">Uncharacterized protein</fullName>
    </submittedName>
</protein>
<proteinExistence type="predicted"/>
<comment type="caution">
    <text evidence="3">The sequence shown here is derived from an EMBL/GenBank/DDBJ whole genome shotgun (WGS) entry which is preliminary data.</text>
</comment>
<feature type="chain" id="PRO_5045081092" evidence="2">
    <location>
        <begin position="22"/>
        <end position="278"/>
    </location>
</feature>
<dbReference type="SUPFAM" id="SSF53748">
    <property type="entry name" value="Phosphoglycerate kinase"/>
    <property type="match status" value="1"/>
</dbReference>
<keyword evidence="4" id="KW-1185">Reference proteome</keyword>